<dbReference type="Gene3D" id="3.40.50.1820">
    <property type="entry name" value="alpha/beta hydrolase"/>
    <property type="match status" value="1"/>
</dbReference>
<dbReference type="InterPro" id="IPR029058">
    <property type="entry name" value="AB_hydrolase_fold"/>
</dbReference>
<proteinExistence type="predicted"/>
<dbReference type="GO" id="GO:0016787">
    <property type="term" value="F:hydrolase activity"/>
    <property type="evidence" value="ECO:0007669"/>
    <property type="project" value="InterPro"/>
</dbReference>
<feature type="domain" description="Dienelactone hydrolase" evidence="1">
    <location>
        <begin position="56"/>
        <end position="210"/>
    </location>
</feature>
<protein>
    <recommendedName>
        <fullName evidence="1">Dienelactone hydrolase domain-containing protein</fullName>
    </recommendedName>
</protein>
<evidence type="ECO:0000259" key="1">
    <source>
        <dbReference type="Pfam" id="PF01738"/>
    </source>
</evidence>
<dbReference type="AlphaFoldDB" id="A0A383BKB3"/>
<reference evidence="2" key="1">
    <citation type="submission" date="2018-05" db="EMBL/GenBank/DDBJ databases">
        <authorList>
            <person name="Lanie J.A."/>
            <person name="Ng W.-L."/>
            <person name="Kazmierczak K.M."/>
            <person name="Andrzejewski T.M."/>
            <person name="Davidsen T.M."/>
            <person name="Wayne K.J."/>
            <person name="Tettelin H."/>
            <person name="Glass J.I."/>
            <person name="Rusch D."/>
            <person name="Podicherti R."/>
            <person name="Tsui H.-C.T."/>
            <person name="Winkler M.E."/>
        </authorList>
    </citation>
    <scope>NUCLEOTIDE SEQUENCE</scope>
</reference>
<dbReference type="PANTHER" id="PTHR46623">
    <property type="entry name" value="CARBOXYMETHYLENEBUTENOLIDASE-RELATED"/>
    <property type="match status" value="1"/>
</dbReference>
<dbReference type="SUPFAM" id="SSF53474">
    <property type="entry name" value="alpha/beta-Hydrolases"/>
    <property type="match status" value="1"/>
</dbReference>
<sequence>MDERPKFNRRDFVRQGLKGLAGLAGELKHSTRPAPSKAPVMAAMAPFSVGDEEILAYIARPEQPGSYPAILLIHELFGLVPHTKDMAIRFAREGYVAIAPDLYTREAPIENWRDMSAMRQLTQSIPDERILKDLEAAVEHLSELTFVDHHRIASVGFCMGGLYSFLLSAQTTQLRAAVDFYGRVAYPSRTEYRPNAPIDVVENVSCPILGI</sequence>
<dbReference type="EMBL" id="UINC01200805">
    <property type="protein sequence ID" value="SVE19858.1"/>
    <property type="molecule type" value="Genomic_DNA"/>
</dbReference>
<organism evidence="2">
    <name type="scientific">marine metagenome</name>
    <dbReference type="NCBI Taxonomy" id="408172"/>
    <lineage>
        <taxon>unclassified sequences</taxon>
        <taxon>metagenomes</taxon>
        <taxon>ecological metagenomes</taxon>
    </lineage>
</organism>
<dbReference type="PANTHER" id="PTHR46623:SF6">
    <property type="entry name" value="ALPHA_BETA-HYDROLASES SUPERFAMILY PROTEIN"/>
    <property type="match status" value="1"/>
</dbReference>
<feature type="non-terminal residue" evidence="2">
    <location>
        <position position="211"/>
    </location>
</feature>
<evidence type="ECO:0000313" key="2">
    <source>
        <dbReference type="EMBL" id="SVE19858.1"/>
    </source>
</evidence>
<dbReference type="InterPro" id="IPR002925">
    <property type="entry name" value="Dienelactn_hydro"/>
</dbReference>
<dbReference type="Pfam" id="PF01738">
    <property type="entry name" value="DLH"/>
    <property type="match status" value="1"/>
</dbReference>
<gene>
    <name evidence="2" type="ORF">METZ01_LOCUS472712</name>
</gene>
<name>A0A383BKB3_9ZZZZ</name>
<accession>A0A383BKB3</accession>
<dbReference type="InterPro" id="IPR051049">
    <property type="entry name" value="Dienelactone_hydrolase-like"/>
</dbReference>